<dbReference type="VEuPathDB" id="VectorBase:GAUT045681"/>
<evidence type="ECO:0000256" key="4">
    <source>
        <dbReference type="ARBA" id="ARBA00022827"/>
    </source>
</evidence>
<keyword evidence="6" id="KW-0496">Mitochondrion</keyword>
<reference evidence="12" key="1">
    <citation type="submission" date="2020-05" db="UniProtKB">
        <authorList>
            <consortium name="EnsemblMetazoa"/>
        </authorList>
    </citation>
    <scope>IDENTIFICATION</scope>
    <source>
        <strain evidence="12">TTRI</strain>
    </source>
</reference>
<evidence type="ECO:0000256" key="8">
    <source>
        <dbReference type="ARBA" id="ARBA00048864"/>
    </source>
</evidence>
<dbReference type="STRING" id="7395.A0A1A9VS14"/>
<dbReference type="PANTHER" id="PTHR12645">
    <property type="entry name" value="ALR/ERV"/>
    <property type="match status" value="1"/>
</dbReference>
<evidence type="ECO:0000256" key="10">
    <source>
        <dbReference type="SAM" id="MobiDB-lite"/>
    </source>
</evidence>
<sequence>MSNYDIYGTPTKPNNNCRTCTDFKFWSKQQRQIFHKADDAKDPAKVNDTSGGGNHNDSNDYERDDCPLDKNKLGRFTWGLLHTMAAFYTDNPTDSEKKDMKSFFDVFARVYPCEYCARDFQKDLRDNPVKVNSQKEFSTWLCNFHNRVNKKLGKPLFDCGKINERWRDGWLDGSCD</sequence>
<evidence type="ECO:0000256" key="2">
    <source>
        <dbReference type="ARBA" id="ARBA00004569"/>
    </source>
</evidence>
<feature type="compositionally biased region" description="Basic and acidic residues" evidence="10">
    <location>
        <begin position="36"/>
        <end position="45"/>
    </location>
</feature>
<dbReference type="PROSITE" id="PS51324">
    <property type="entry name" value="ERV_ALR"/>
    <property type="match status" value="1"/>
</dbReference>
<name>A0A1A9VS14_GLOAU</name>
<dbReference type="Pfam" id="PF04777">
    <property type="entry name" value="Evr1_Alr"/>
    <property type="match status" value="1"/>
</dbReference>
<feature type="region of interest" description="Disordered" evidence="10">
    <location>
        <begin position="36"/>
        <end position="64"/>
    </location>
</feature>
<proteinExistence type="predicted"/>
<dbReference type="PANTHER" id="PTHR12645:SF0">
    <property type="entry name" value="FAD-LINKED SULFHYDRYL OXIDASE ALR"/>
    <property type="match status" value="1"/>
</dbReference>
<evidence type="ECO:0000313" key="12">
    <source>
        <dbReference type="EnsemblMetazoa" id="GAUT045681-PA"/>
    </source>
</evidence>
<comment type="cofactor">
    <cofactor evidence="1 9">
        <name>FAD</name>
        <dbReference type="ChEBI" id="CHEBI:57692"/>
    </cofactor>
</comment>
<dbReference type="GO" id="GO:0050660">
    <property type="term" value="F:flavin adenine dinucleotide binding"/>
    <property type="evidence" value="ECO:0007669"/>
    <property type="project" value="TreeGrafter"/>
</dbReference>
<dbReference type="AlphaFoldDB" id="A0A1A9VS14"/>
<comment type="subcellular location">
    <subcellularLocation>
        <location evidence="2">Mitochondrion intermembrane space</location>
    </subcellularLocation>
</comment>
<dbReference type="EnsemblMetazoa" id="GAUT045681-RA">
    <property type="protein sequence ID" value="GAUT045681-PA"/>
    <property type="gene ID" value="GAUT045681"/>
</dbReference>
<dbReference type="Gene3D" id="1.20.120.310">
    <property type="entry name" value="ERV/ALR sulfhydryl oxidase domain"/>
    <property type="match status" value="1"/>
</dbReference>
<evidence type="ECO:0000256" key="5">
    <source>
        <dbReference type="ARBA" id="ARBA00023002"/>
    </source>
</evidence>
<keyword evidence="13" id="KW-1185">Reference proteome</keyword>
<dbReference type="InterPro" id="IPR039799">
    <property type="entry name" value="ALR/ERV"/>
</dbReference>
<dbReference type="InterPro" id="IPR017905">
    <property type="entry name" value="ERV/ALR_sulphydryl_oxidase"/>
</dbReference>
<dbReference type="GO" id="GO:0016971">
    <property type="term" value="F:flavin-dependent sulfhydryl oxidase activity"/>
    <property type="evidence" value="ECO:0007669"/>
    <property type="project" value="InterPro"/>
</dbReference>
<accession>A0A1A9VS14</accession>
<dbReference type="Proteomes" id="UP000078200">
    <property type="component" value="Unassembled WGS sequence"/>
</dbReference>
<keyword evidence="4 9" id="KW-0274">FAD</keyword>
<evidence type="ECO:0000256" key="1">
    <source>
        <dbReference type="ARBA" id="ARBA00001974"/>
    </source>
</evidence>
<evidence type="ECO:0000256" key="7">
    <source>
        <dbReference type="ARBA" id="ARBA00023157"/>
    </source>
</evidence>
<dbReference type="SUPFAM" id="SSF69000">
    <property type="entry name" value="FAD-dependent thiol oxidase"/>
    <property type="match status" value="1"/>
</dbReference>
<organism evidence="12 13">
    <name type="scientific">Glossina austeni</name>
    <name type="common">Savannah tsetse fly</name>
    <dbReference type="NCBI Taxonomy" id="7395"/>
    <lineage>
        <taxon>Eukaryota</taxon>
        <taxon>Metazoa</taxon>
        <taxon>Ecdysozoa</taxon>
        <taxon>Arthropoda</taxon>
        <taxon>Hexapoda</taxon>
        <taxon>Insecta</taxon>
        <taxon>Pterygota</taxon>
        <taxon>Neoptera</taxon>
        <taxon>Endopterygota</taxon>
        <taxon>Diptera</taxon>
        <taxon>Brachycera</taxon>
        <taxon>Muscomorpha</taxon>
        <taxon>Hippoboscoidea</taxon>
        <taxon>Glossinidae</taxon>
        <taxon>Glossina</taxon>
    </lineage>
</organism>
<keyword evidence="5 9" id="KW-0560">Oxidoreductase</keyword>
<evidence type="ECO:0000256" key="6">
    <source>
        <dbReference type="ARBA" id="ARBA00023128"/>
    </source>
</evidence>
<keyword evidence="7" id="KW-1015">Disulfide bond</keyword>
<dbReference type="EC" id="1.8.3.2" evidence="9"/>
<evidence type="ECO:0000259" key="11">
    <source>
        <dbReference type="PROSITE" id="PS51324"/>
    </source>
</evidence>
<dbReference type="GO" id="GO:0005758">
    <property type="term" value="C:mitochondrial intermembrane space"/>
    <property type="evidence" value="ECO:0007669"/>
    <property type="project" value="UniProtKB-SubCell"/>
</dbReference>
<evidence type="ECO:0000313" key="13">
    <source>
        <dbReference type="Proteomes" id="UP000078200"/>
    </source>
</evidence>
<keyword evidence="3 9" id="KW-0285">Flavoprotein</keyword>
<dbReference type="InterPro" id="IPR036774">
    <property type="entry name" value="ERV/ALR_sulphydryl_oxid_sf"/>
</dbReference>
<protein>
    <recommendedName>
        <fullName evidence="9">Sulfhydryl oxidase</fullName>
        <ecNumber evidence="9">1.8.3.2</ecNumber>
    </recommendedName>
</protein>
<comment type="catalytic activity">
    <reaction evidence="8 9">
        <text>2 R'C(R)SH + O2 = R'C(R)S-S(R)CR' + H2O2</text>
        <dbReference type="Rhea" id="RHEA:17357"/>
        <dbReference type="ChEBI" id="CHEBI:15379"/>
        <dbReference type="ChEBI" id="CHEBI:16240"/>
        <dbReference type="ChEBI" id="CHEBI:16520"/>
        <dbReference type="ChEBI" id="CHEBI:17412"/>
        <dbReference type="EC" id="1.8.3.2"/>
    </reaction>
</comment>
<feature type="domain" description="ERV/ALR sulfhydryl oxidase" evidence="11">
    <location>
        <begin position="66"/>
        <end position="166"/>
    </location>
</feature>
<evidence type="ECO:0000256" key="9">
    <source>
        <dbReference type="RuleBase" id="RU371123"/>
    </source>
</evidence>
<dbReference type="FunFam" id="1.20.120.310:FF:000003">
    <property type="entry name" value="Sulfhydryl oxidase"/>
    <property type="match status" value="1"/>
</dbReference>
<evidence type="ECO:0000256" key="3">
    <source>
        <dbReference type="ARBA" id="ARBA00022630"/>
    </source>
</evidence>